<evidence type="ECO:0000313" key="3">
    <source>
        <dbReference type="Proteomes" id="UP000620224"/>
    </source>
</evidence>
<dbReference type="AlphaFoldDB" id="A0A918MQC5"/>
<dbReference type="RefSeq" id="WP_190014916.1">
    <property type="nucleotide sequence ID" value="NZ_BMUE01000003.1"/>
</dbReference>
<dbReference type="Gene3D" id="2.60.40.10">
    <property type="entry name" value="Immunoglobulins"/>
    <property type="match status" value="1"/>
</dbReference>
<organism evidence="2 3">
    <name type="scientific">Streptomyces lucensis JCM 4490</name>
    <dbReference type="NCBI Taxonomy" id="1306176"/>
    <lineage>
        <taxon>Bacteria</taxon>
        <taxon>Bacillati</taxon>
        <taxon>Actinomycetota</taxon>
        <taxon>Actinomycetes</taxon>
        <taxon>Kitasatosporales</taxon>
        <taxon>Streptomycetaceae</taxon>
        <taxon>Streptomyces</taxon>
    </lineage>
</organism>
<keyword evidence="1" id="KW-0732">Signal</keyword>
<keyword evidence="3" id="KW-1185">Reference proteome</keyword>
<dbReference type="Proteomes" id="UP000620224">
    <property type="component" value="Unassembled WGS sequence"/>
</dbReference>
<evidence type="ECO:0008006" key="4">
    <source>
        <dbReference type="Google" id="ProtNLM"/>
    </source>
</evidence>
<gene>
    <name evidence="2" type="ORF">GCM10010503_21040</name>
</gene>
<dbReference type="GO" id="GO:0005975">
    <property type="term" value="P:carbohydrate metabolic process"/>
    <property type="evidence" value="ECO:0007669"/>
    <property type="project" value="UniProtKB-ARBA"/>
</dbReference>
<reference evidence="2" key="2">
    <citation type="submission" date="2020-09" db="EMBL/GenBank/DDBJ databases">
        <authorList>
            <person name="Sun Q."/>
            <person name="Ohkuma M."/>
        </authorList>
    </citation>
    <scope>NUCLEOTIDE SEQUENCE</scope>
    <source>
        <strain evidence="2">JCM 4490</strain>
    </source>
</reference>
<proteinExistence type="predicted"/>
<accession>A0A918MQC5</accession>
<feature type="chain" id="PRO_5036688616" description="Fibronectin type-III domain-containing protein" evidence="1">
    <location>
        <begin position="32"/>
        <end position="517"/>
    </location>
</feature>
<reference evidence="2" key="1">
    <citation type="journal article" date="2014" name="Int. J. Syst. Evol. Microbiol.">
        <title>Complete genome sequence of Corynebacterium casei LMG S-19264T (=DSM 44701T), isolated from a smear-ripened cheese.</title>
        <authorList>
            <consortium name="US DOE Joint Genome Institute (JGI-PGF)"/>
            <person name="Walter F."/>
            <person name="Albersmeier A."/>
            <person name="Kalinowski J."/>
            <person name="Ruckert C."/>
        </authorList>
    </citation>
    <scope>NUCLEOTIDE SEQUENCE</scope>
    <source>
        <strain evidence="2">JCM 4490</strain>
    </source>
</reference>
<evidence type="ECO:0000313" key="2">
    <source>
        <dbReference type="EMBL" id="GGW44107.1"/>
    </source>
</evidence>
<dbReference type="InterPro" id="IPR011047">
    <property type="entry name" value="Quinoprotein_ADH-like_sf"/>
</dbReference>
<name>A0A918MQC5_9ACTN</name>
<dbReference type="EMBL" id="BMUE01000003">
    <property type="protein sequence ID" value="GGW44107.1"/>
    <property type="molecule type" value="Genomic_DNA"/>
</dbReference>
<comment type="caution">
    <text evidence="2">The sequence shown here is derived from an EMBL/GenBank/DDBJ whole genome shotgun (WGS) entry which is preliminary data.</text>
</comment>
<protein>
    <recommendedName>
        <fullName evidence="4">Fibronectin type-III domain-containing protein</fullName>
    </recommendedName>
</protein>
<dbReference type="InterPro" id="IPR013783">
    <property type="entry name" value="Ig-like_fold"/>
</dbReference>
<dbReference type="SUPFAM" id="SSF50998">
    <property type="entry name" value="Quinoprotein alcohol dehydrogenase-like"/>
    <property type="match status" value="1"/>
</dbReference>
<evidence type="ECO:0000256" key="1">
    <source>
        <dbReference type="SAM" id="SignalP"/>
    </source>
</evidence>
<sequence length="517" mass="53977">MRLRTPTKAAATAVAAVLSSAALLNASLATAAGTAPGTSFTADPRATWQTDGIVWALAPANGVVYVAGTFGSVRPPGAAPGERSVPRRNFAAFDAVTGALLPCAPSFTGGAGTVRALHASRDGKILYVGGSFSRAGAVRVANAAALNTADCTVRKAFRPSVTATVRAIDATDRAVYLGGDFTRAGGRARKRIAAFAPDGSLLPFRADLDAPVRALSAVPSRAKVYAGGDFESVNGHRAHALVALSSTTGATAHSYPGWLPPRSVVKSIAHDGTRFYVGAEGHGRGVFDGRVAGRLEDDTMAWKDTCLGATQAVLPYEGVLYSASHAHDCGRTPGGFPEQRGGDRQHLLAQSPGNRTILHWFPDTDEGAGEQIGPRALTVARGVLWVGGEFTKVNGKPQQGLTRFAGGPDTGAPKAPALLPSAAGRGKVVLRWRAAWDRDDASLTYRLYRDGRLVSRQKAASTPWNRPRMSYTDVVRAGTRHVYTIEVTDGTNTSPRSAPVTVAVPAKAVRQKGGART</sequence>
<feature type="signal peptide" evidence="1">
    <location>
        <begin position="1"/>
        <end position="31"/>
    </location>
</feature>